<sequence length="86" mass="10242">MNIAIRHFICRYRYEQQLDECEEFGMLLKELHKLGRDVAVPWIYWYIGFDGLADVDGYVYDYDMEAKRSAFITSFPADDYPTDPDE</sequence>
<evidence type="ECO:0000313" key="2">
    <source>
        <dbReference type="Proteomes" id="UP000266188"/>
    </source>
</evidence>
<protein>
    <submittedName>
        <fullName evidence="1">Uncharacterized protein</fullName>
    </submittedName>
</protein>
<gene>
    <name evidence="1" type="ORF">PHISCL_00156</name>
</gene>
<evidence type="ECO:0000313" key="1">
    <source>
        <dbReference type="EMBL" id="RJE27570.1"/>
    </source>
</evidence>
<keyword evidence="2" id="KW-1185">Reference proteome</keyword>
<reference evidence="2" key="1">
    <citation type="submission" date="2017-02" db="EMBL/GenBank/DDBJ databases">
        <authorList>
            <person name="Tafer H."/>
            <person name="Lopandic K."/>
        </authorList>
    </citation>
    <scope>NUCLEOTIDE SEQUENCE [LARGE SCALE GENOMIC DNA]</scope>
    <source>
        <strain evidence="2">CBS 366.77</strain>
    </source>
</reference>
<dbReference type="Proteomes" id="UP000266188">
    <property type="component" value="Unassembled WGS sequence"/>
</dbReference>
<dbReference type="AlphaFoldDB" id="A0A3A2ZXW7"/>
<accession>A0A3A2ZXW7</accession>
<name>A0A3A2ZXW7_9EURO</name>
<dbReference type="EMBL" id="MVGC01000002">
    <property type="protein sequence ID" value="RJE27570.1"/>
    <property type="molecule type" value="Genomic_DNA"/>
</dbReference>
<proteinExistence type="predicted"/>
<organism evidence="1 2">
    <name type="scientific">Aspergillus sclerotialis</name>
    <dbReference type="NCBI Taxonomy" id="2070753"/>
    <lineage>
        <taxon>Eukaryota</taxon>
        <taxon>Fungi</taxon>
        <taxon>Dikarya</taxon>
        <taxon>Ascomycota</taxon>
        <taxon>Pezizomycotina</taxon>
        <taxon>Eurotiomycetes</taxon>
        <taxon>Eurotiomycetidae</taxon>
        <taxon>Eurotiales</taxon>
        <taxon>Aspergillaceae</taxon>
        <taxon>Aspergillus</taxon>
        <taxon>Aspergillus subgen. Polypaecilum</taxon>
    </lineage>
</organism>
<comment type="caution">
    <text evidence="1">The sequence shown here is derived from an EMBL/GenBank/DDBJ whole genome shotgun (WGS) entry which is preliminary data.</text>
</comment>